<evidence type="ECO:0000256" key="4">
    <source>
        <dbReference type="ARBA" id="ARBA00023002"/>
    </source>
</evidence>
<dbReference type="Pfam" id="PF01494">
    <property type="entry name" value="FAD_binding_3"/>
    <property type="match status" value="1"/>
</dbReference>
<dbReference type="PANTHER" id="PTHR13789:SF318">
    <property type="entry name" value="GERANYLGERANYL DIPHOSPHATE REDUCTASE"/>
    <property type="match status" value="1"/>
</dbReference>
<accession>A0A084UBZ0</accession>
<evidence type="ECO:0000256" key="3">
    <source>
        <dbReference type="ARBA" id="ARBA00022827"/>
    </source>
</evidence>
<feature type="domain" description="FAD-binding" evidence="6">
    <location>
        <begin position="99"/>
        <end position="291"/>
    </location>
</feature>
<name>A0A084UBZ0_9HYPH</name>
<reference evidence="7 8" key="1">
    <citation type="submission" date="2014-05" db="EMBL/GenBank/DDBJ databases">
        <title>Draft Genome Sequence of Nitratireductor basaltis Strain UMTGB225, A Marine Bacterium Isolated from Green Barrel Tunicate.</title>
        <authorList>
            <person name="Gan H.Y."/>
        </authorList>
    </citation>
    <scope>NUCLEOTIDE SEQUENCE [LARGE SCALE GENOMIC DNA]</scope>
    <source>
        <strain evidence="7 8">UMTGB225</strain>
    </source>
</reference>
<dbReference type="SUPFAM" id="SSF54373">
    <property type="entry name" value="FAD-linked reductases, C-terminal domain"/>
    <property type="match status" value="1"/>
</dbReference>
<keyword evidence="2" id="KW-0285">Flavoprotein</keyword>
<organism evidence="7 8">
    <name type="scientific">Nitratireductor basaltis</name>
    <dbReference type="NCBI Taxonomy" id="472175"/>
    <lineage>
        <taxon>Bacteria</taxon>
        <taxon>Pseudomonadati</taxon>
        <taxon>Pseudomonadota</taxon>
        <taxon>Alphaproteobacteria</taxon>
        <taxon>Hyphomicrobiales</taxon>
        <taxon>Phyllobacteriaceae</taxon>
        <taxon>Nitratireductor</taxon>
    </lineage>
</organism>
<protein>
    <submittedName>
        <fullName evidence="7">FAD dependent oxidoreductase</fullName>
    </submittedName>
</protein>
<dbReference type="EMBL" id="JMQM01000001">
    <property type="protein sequence ID" value="KFB10476.1"/>
    <property type="molecule type" value="Genomic_DNA"/>
</dbReference>
<dbReference type="GO" id="GO:0071949">
    <property type="term" value="F:FAD binding"/>
    <property type="evidence" value="ECO:0007669"/>
    <property type="project" value="InterPro"/>
</dbReference>
<keyword evidence="3" id="KW-0274">FAD</keyword>
<sequence>MLRNLGILDHLQKIAVQPQAVLLRSARDGSVKSRLPLGEQAQDRWGASYLTCHRADLQSALLECVTANRGIKLKLDALAQGFCFTGDRVSHPLSDAQFDLLLAADGIWSGLRKEVTSLDARFVGRIAYRAMLSADHPAARAIFGTTPNVHAFMAAGFHTVAYPVSGGTAYNLVVVLPGNETQRGWVQGADLDELRHAFKSTILAPLIAADGWSQWPLYEVPPLESWSRPPNLLLTGDAAHGLTPFAAQGAAMAIEDASVLAGVLDDAGSVAEALAKFERQRKPRIEQVRRRAGFNSFAWHAAGPVALIRDLVLKHRTGAKLMADFDWLYGWRED</sequence>
<dbReference type="InterPro" id="IPR002938">
    <property type="entry name" value="FAD-bd"/>
</dbReference>
<dbReference type="GO" id="GO:0004497">
    <property type="term" value="F:monooxygenase activity"/>
    <property type="evidence" value="ECO:0007669"/>
    <property type="project" value="UniProtKB-KW"/>
</dbReference>
<evidence type="ECO:0000256" key="2">
    <source>
        <dbReference type="ARBA" id="ARBA00022630"/>
    </source>
</evidence>
<proteinExistence type="predicted"/>
<dbReference type="Proteomes" id="UP000053675">
    <property type="component" value="Unassembled WGS sequence"/>
</dbReference>
<evidence type="ECO:0000259" key="6">
    <source>
        <dbReference type="Pfam" id="PF01494"/>
    </source>
</evidence>
<dbReference type="PANTHER" id="PTHR13789">
    <property type="entry name" value="MONOOXYGENASE"/>
    <property type="match status" value="1"/>
</dbReference>
<dbReference type="eggNOG" id="COG0654">
    <property type="taxonomic scope" value="Bacteria"/>
</dbReference>
<dbReference type="PATRIC" id="fig|472175.3.peg.1523"/>
<gene>
    <name evidence="7" type="ORF">EL18_01511</name>
</gene>
<comment type="caution">
    <text evidence="7">The sequence shown here is derived from an EMBL/GenBank/DDBJ whole genome shotgun (WGS) entry which is preliminary data.</text>
</comment>
<comment type="cofactor">
    <cofactor evidence="1">
        <name>FAD</name>
        <dbReference type="ChEBI" id="CHEBI:57692"/>
    </cofactor>
</comment>
<dbReference type="InterPro" id="IPR036188">
    <property type="entry name" value="FAD/NAD-bd_sf"/>
</dbReference>
<dbReference type="STRING" id="472175.EL18_01511"/>
<keyword evidence="8" id="KW-1185">Reference proteome</keyword>
<keyword evidence="4" id="KW-0560">Oxidoreductase</keyword>
<keyword evidence="5" id="KW-0503">Monooxygenase</keyword>
<dbReference type="AlphaFoldDB" id="A0A084UBZ0"/>
<dbReference type="Gene3D" id="3.50.50.60">
    <property type="entry name" value="FAD/NAD(P)-binding domain"/>
    <property type="match status" value="1"/>
</dbReference>
<evidence type="ECO:0000256" key="5">
    <source>
        <dbReference type="ARBA" id="ARBA00023033"/>
    </source>
</evidence>
<dbReference type="SUPFAM" id="SSF51905">
    <property type="entry name" value="FAD/NAD(P)-binding domain"/>
    <property type="match status" value="1"/>
</dbReference>
<dbReference type="InterPro" id="IPR050493">
    <property type="entry name" value="FAD-dep_Monooxygenase_BioMet"/>
</dbReference>
<dbReference type="PRINTS" id="PR00420">
    <property type="entry name" value="RNGMNOXGNASE"/>
</dbReference>
<evidence type="ECO:0000313" key="8">
    <source>
        <dbReference type="Proteomes" id="UP000053675"/>
    </source>
</evidence>
<evidence type="ECO:0000313" key="7">
    <source>
        <dbReference type="EMBL" id="KFB10476.1"/>
    </source>
</evidence>
<evidence type="ECO:0000256" key="1">
    <source>
        <dbReference type="ARBA" id="ARBA00001974"/>
    </source>
</evidence>